<dbReference type="PROSITE" id="PS50109">
    <property type="entry name" value="HIS_KIN"/>
    <property type="match status" value="1"/>
</dbReference>
<dbReference type="InterPro" id="IPR036890">
    <property type="entry name" value="HATPase_C_sf"/>
</dbReference>
<dbReference type="Gene3D" id="3.30.450.20">
    <property type="entry name" value="PAS domain"/>
    <property type="match status" value="2"/>
</dbReference>
<dbReference type="SUPFAM" id="SSF55785">
    <property type="entry name" value="PYP-like sensor domain (PAS domain)"/>
    <property type="match status" value="2"/>
</dbReference>
<dbReference type="SUPFAM" id="SSF55874">
    <property type="entry name" value="ATPase domain of HSP90 chaperone/DNA topoisomerase II/histidine kinase"/>
    <property type="match status" value="1"/>
</dbReference>
<dbReference type="InterPro" id="IPR005467">
    <property type="entry name" value="His_kinase_dom"/>
</dbReference>
<dbReference type="Gene3D" id="3.30.565.10">
    <property type="entry name" value="Histidine kinase-like ATPase, C-terminal domain"/>
    <property type="match status" value="1"/>
</dbReference>
<dbReference type="InterPro" id="IPR036097">
    <property type="entry name" value="HisK_dim/P_sf"/>
</dbReference>
<dbReference type="Gene3D" id="1.10.287.130">
    <property type="match status" value="1"/>
</dbReference>
<keyword evidence="3" id="KW-0597">Phosphoprotein</keyword>
<dbReference type="Pfam" id="PF00512">
    <property type="entry name" value="HisKA"/>
    <property type="match status" value="1"/>
</dbReference>
<dbReference type="EC" id="2.7.13.3" evidence="2"/>
<reference evidence="7 8" key="1">
    <citation type="submission" date="2019-12" db="EMBL/GenBank/DDBJ databases">
        <title>Spirosoma sp. HMF4905 genome sequencing and assembly.</title>
        <authorList>
            <person name="Kang H."/>
            <person name="Cha I."/>
            <person name="Kim H."/>
            <person name="Joh K."/>
        </authorList>
    </citation>
    <scope>NUCLEOTIDE SEQUENCE [LARGE SCALE GENOMIC DNA]</scope>
    <source>
        <strain evidence="7 8">HMF4905</strain>
    </source>
</reference>
<dbReference type="SMART" id="SM00388">
    <property type="entry name" value="HisKA"/>
    <property type="match status" value="1"/>
</dbReference>
<evidence type="ECO:0000313" key="8">
    <source>
        <dbReference type="Proteomes" id="UP000436006"/>
    </source>
</evidence>
<keyword evidence="5 7" id="KW-0418">Kinase</keyword>
<comment type="catalytic activity">
    <reaction evidence="1">
        <text>ATP + protein L-histidine = ADP + protein N-phospho-L-histidine.</text>
        <dbReference type="EC" id="2.7.13.3"/>
    </reaction>
</comment>
<dbReference type="Pfam" id="PF02518">
    <property type="entry name" value="HATPase_c"/>
    <property type="match status" value="1"/>
</dbReference>
<keyword evidence="8" id="KW-1185">Reference proteome</keyword>
<dbReference type="GO" id="GO:0007234">
    <property type="term" value="P:osmosensory signaling via phosphorelay pathway"/>
    <property type="evidence" value="ECO:0007669"/>
    <property type="project" value="TreeGrafter"/>
</dbReference>
<dbReference type="AlphaFoldDB" id="A0A7K1S5X6"/>
<comment type="caution">
    <text evidence="7">The sequence shown here is derived from an EMBL/GenBank/DDBJ whole genome shotgun (WGS) entry which is preliminary data.</text>
</comment>
<keyword evidence="4" id="KW-0808">Transferase</keyword>
<gene>
    <name evidence="7" type="ORF">GO755_03730</name>
</gene>
<dbReference type="CDD" id="cd00082">
    <property type="entry name" value="HisKA"/>
    <property type="match status" value="1"/>
</dbReference>
<dbReference type="EMBL" id="WPIN01000001">
    <property type="protein sequence ID" value="MVM29130.1"/>
    <property type="molecule type" value="Genomic_DNA"/>
</dbReference>
<dbReference type="InterPro" id="IPR003661">
    <property type="entry name" value="HisK_dim/P_dom"/>
</dbReference>
<dbReference type="RefSeq" id="WP_157583204.1">
    <property type="nucleotide sequence ID" value="NZ_WPIN01000001.1"/>
</dbReference>
<sequence>MNIPVTSSDRLATNSLLLNAMPGKHLILLPDELTFPIVAVSDDYLTAFGLQREGLVGYGVFELFFKDEINAAIAPRLQQSLIQVIRTKQTHIMADQLHQWPNAQTGALVERTWRPVNKPVIDSDGQLAYIIHTVEDITPEVQLMEVAQANWYLQTIINSFKEPMQVLQPVVENGEIIDFCFKLTNQAYAAYANTTPEQLQGKRVGEVFPGYFETVSFTNPVETYKTGQPLTFDIHYDKDGLDLYNVMSTVKLDDEVVIHFTDFTRVRQLQSQLESKIDELNRSNANLQQFAYIASHDLQEPLRKIQSFSSLLASQLDDQLTPTSHDYLQRISHAGARMSTLIKDLLAYSRISAQQQDFGPVSLATVIADVLTTLDWTISQEKARVEVDALPIVTGDASQLGQLFQNLLSNALKFREPNQPPRVEVRSALLTRSELPLAVRPTSSATQFHCISVRDEGIGFDPRYVDRIFQVFQRLHGKQTYAGTGVGLAICQQVANNHGGGITATSAPGEGATFWVYLPV</sequence>
<dbReference type="PANTHER" id="PTHR42878:SF15">
    <property type="entry name" value="BACTERIOPHYTOCHROME"/>
    <property type="match status" value="1"/>
</dbReference>
<organism evidence="7 8">
    <name type="scientific">Spirosoma arboris</name>
    <dbReference type="NCBI Taxonomy" id="2682092"/>
    <lineage>
        <taxon>Bacteria</taxon>
        <taxon>Pseudomonadati</taxon>
        <taxon>Bacteroidota</taxon>
        <taxon>Cytophagia</taxon>
        <taxon>Cytophagales</taxon>
        <taxon>Cytophagaceae</taxon>
        <taxon>Spirosoma</taxon>
    </lineage>
</organism>
<dbReference type="InterPro" id="IPR050351">
    <property type="entry name" value="BphY/WalK/GraS-like"/>
</dbReference>
<evidence type="ECO:0000313" key="7">
    <source>
        <dbReference type="EMBL" id="MVM29130.1"/>
    </source>
</evidence>
<accession>A0A7K1S5X6</accession>
<dbReference type="Proteomes" id="UP000436006">
    <property type="component" value="Unassembled WGS sequence"/>
</dbReference>
<dbReference type="GO" id="GO:0000155">
    <property type="term" value="F:phosphorelay sensor kinase activity"/>
    <property type="evidence" value="ECO:0007669"/>
    <property type="project" value="InterPro"/>
</dbReference>
<proteinExistence type="predicted"/>
<dbReference type="GO" id="GO:0030295">
    <property type="term" value="F:protein kinase activator activity"/>
    <property type="evidence" value="ECO:0007669"/>
    <property type="project" value="TreeGrafter"/>
</dbReference>
<dbReference type="PRINTS" id="PR00344">
    <property type="entry name" value="BCTRLSENSOR"/>
</dbReference>
<dbReference type="SMART" id="SM00387">
    <property type="entry name" value="HATPase_c"/>
    <property type="match status" value="1"/>
</dbReference>
<evidence type="ECO:0000256" key="3">
    <source>
        <dbReference type="ARBA" id="ARBA00022553"/>
    </source>
</evidence>
<dbReference type="SUPFAM" id="SSF47384">
    <property type="entry name" value="Homodimeric domain of signal transducing histidine kinase"/>
    <property type="match status" value="1"/>
</dbReference>
<dbReference type="PANTHER" id="PTHR42878">
    <property type="entry name" value="TWO-COMPONENT HISTIDINE KINASE"/>
    <property type="match status" value="1"/>
</dbReference>
<dbReference type="InterPro" id="IPR003594">
    <property type="entry name" value="HATPase_dom"/>
</dbReference>
<protein>
    <recommendedName>
        <fullName evidence="2">histidine kinase</fullName>
        <ecNumber evidence="2">2.7.13.3</ecNumber>
    </recommendedName>
</protein>
<dbReference type="GO" id="GO:0000156">
    <property type="term" value="F:phosphorelay response regulator activity"/>
    <property type="evidence" value="ECO:0007669"/>
    <property type="project" value="TreeGrafter"/>
</dbReference>
<feature type="domain" description="Histidine kinase" evidence="6">
    <location>
        <begin position="293"/>
        <end position="520"/>
    </location>
</feature>
<evidence type="ECO:0000256" key="1">
    <source>
        <dbReference type="ARBA" id="ARBA00000085"/>
    </source>
</evidence>
<name>A0A7K1S5X6_9BACT</name>
<evidence type="ECO:0000256" key="2">
    <source>
        <dbReference type="ARBA" id="ARBA00012438"/>
    </source>
</evidence>
<evidence type="ECO:0000256" key="5">
    <source>
        <dbReference type="ARBA" id="ARBA00022777"/>
    </source>
</evidence>
<evidence type="ECO:0000259" key="6">
    <source>
        <dbReference type="PROSITE" id="PS50109"/>
    </source>
</evidence>
<evidence type="ECO:0000256" key="4">
    <source>
        <dbReference type="ARBA" id="ARBA00022679"/>
    </source>
</evidence>
<dbReference type="InterPro" id="IPR004358">
    <property type="entry name" value="Sig_transdc_His_kin-like_C"/>
</dbReference>
<dbReference type="InterPro" id="IPR035965">
    <property type="entry name" value="PAS-like_dom_sf"/>
</dbReference>